<comment type="similarity">
    <text evidence="3">Belongs to the extended synaptotagmin family.</text>
</comment>
<dbReference type="InterPro" id="IPR037752">
    <property type="entry name" value="C2C_KIAA1228"/>
</dbReference>
<dbReference type="InterPro" id="IPR037733">
    <property type="entry name" value="Ext_Synaptotagmin_C2A"/>
</dbReference>
<dbReference type="Gene3D" id="2.60.40.150">
    <property type="entry name" value="C2 domain"/>
    <property type="match status" value="3"/>
</dbReference>
<keyword evidence="9" id="KW-0256">Endoplasmic reticulum</keyword>
<keyword evidence="5" id="KW-1003">Cell membrane</keyword>
<evidence type="ECO:0000259" key="17">
    <source>
        <dbReference type="PROSITE" id="PS50004"/>
    </source>
</evidence>
<evidence type="ECO:0000256" key="14">
    <source>
        <dbReference type="ARBA" id="ARBA00023136"/>
    </source>
</evidence>
<evidence type="ECO:0000313" key="20">
    <source>
        <dbReference type="Proteomes" id="UP001239994"/>
    </source>
</evidence>
<dbReference type="InterPro" id="IPR039010">
    <property type="entry name" value="Synaptotagmin_SMP"/>
</dbReference>
<dbReference type="PANTHER" id="PTHR45761:SF2">
    <property type="entry name" value="EXTENDED SYNAPTOTAGMIN-2"/>
    <property type="match status" value="1"/>
</dbReference>
<keyword evidence="20" id="KW-1185">Reference proteome</keyword>
<feature type="compositionally biased region" description="Low complexity" evidence="15">
    <location>
        <begin position="661"/>
        <end position="679"/>
    </location>
</feature>
<feature type="non-terminal residue" evidence="19">
    <location>
        <position position="1"/>
    </location>
</feature>
<accession>A0AAD8ZG48</accession>
<sequence length="1061" mass="117244">MSAVHGSVPQSPGAPGPQHAAPSSAPAADAPSCAGQLACTWAHLAKTLVVIFPVYALGYLEFSFSWLLIGLAVFFFWRRNTSCKSTRINRALAFLEHEEGTVKHNLPPDGLPSWIHFPDVERVEWINKTVKQMWPYICQFVEKMFREILEPAVKGASSHLNTFSFTKIELGDQPLRINGVKVYTENVDKRQIIMDVQISFVANTEIEVDIKRYYCKAGIKSIQLHGVLRVVLEPLLGEMPLVGAFSIFFLKKPLLDIGWTGLSNILDIPGLNSLLTETLRSWLCLGDDVMLMFPVASGFSDSLIDDIIHSYLVLPNRVTIPLVGNLELAQLRFPMPKGVLRIHFLEAQDLEGKDRFLAGLIKGKSDPYGVLQVANQIFHTKTIKECLNPKWNETYEAIVYEHSGQHLEIEVFDEDPDKDDFLGSLLIDLSKLHKEQKVDEWFQLEEVTSGKLHLRLEWLHLLTHAGKLDQALWNIRTNDTLSSALLVVHVDSARNLPSGRKVNTEPNPYVELTVGRKTYESKVRYRTCDPLWEEAFHFLVHNPRTQELQVAVKDDKHKCMLGGVRVALADLLADEDMTQTQQLPLNSSAPNSTLKLKMVLRILCLVKETSSSQPSLVQVRRSSQCVAPPPPHAQLHSSTPSPPQTSTTSPVPQGKRGSEASPVRLSEVSCSSSASGLSSVRREQSHRDSTPSLASDASLPSAGLELQHRLTQLQNGSAPSLCPLGEVQLTIRHSCQRNKLIVVVHACRNLIALGKDSSDPYIRLYLLPDKSRSGRRKSSTVKKNLNPVYDQVFEFIVSVVELHRRTLDVAVKNGGILSKNRGLLGKSYYDIITLLEPRREATLPSTALPIKTLPSTPLPIKTLPNMAVPIKTLPNMAVPIKTLPSMALPIKTLPSTALPIKTLPSTALLMKTLPNTALLIKTLPSLALPIKTLPSMALPIKTLPNTALLIKTLPSMALPIKTLPNMALLMKTLPNTALPIKTLPNMALLMKTLPNTALLIKTLPSMALPIKTLPNMALLMKTLPNTALPIKTLPNMALLMKTLPNTALPIKTLPSTSLPNE</sequence>
<keyword evidence="12" id="KW-0445">Lipid transport</keyword>
<dbReference type="FunFam" id="2.60.40.150:FF:000106">
    <property type="entry name" value="extended synaptotagmin-1 isoform X1"/>
    <property type="match status" value="1"/>
</dbReference>
<keyword evidence="6 16" id="KW-0812">Transmembrane</keyword>
<evidence type="ECO:0000313" key="19">
    <source>
        <dbReference type="EMBL" id="KAK1797438.1"/>
    </source>
</evidence>
<dbReference type="PANTHER" id="PTHR45761">
    <property type="entry name" value="EXTENDED SYNAPTOTAGMIN-LIKE PROTEIN 2, ISOFORM C"/>
    <property type="match status" value="1"/>
</dbReference>
<evidence type="ECO:0000256" key="8">
    <source>
        <dbReference type="ARBA" id="ARBA00022737"/>
    </source>
</evidence>
<keyword evidence="4" id="KW-0813">Transport</keyword>
<evidence type="ECO:0000256" key="4">
    <source>
        <dbReference type="ARBA" id="ARBA00022448"/>
    </source>
</evidence>
<dbReference type="InterPro" id="IPR031468">
    <property type="entry name" value="SMP_LBD"/>
</dbReference>
<evidence type="ECO:0000256" key="5">
    <source>
        <dbReference type="ARBA" id="ARBA00022475"/>
    </source>
</evidence>
<dbReference type="InterPro" id="IPR035892">
    <property type="entry name" value="C2_domain_sf"/>
</dbReference>
<dbReference type="SUPFAM" id="SSF49562">
    <property type="entry name" value="C2 domain (Calcium/lipid-binding domain, CaLB)"/>
    <property type="match status" value="3"/>
</dbReference>
<dbReference type="GO" id="GO:0006869">
    <property type="term" value="P:lipid transport"/>
    <property type="evidence" value="ECO:0007669"/>
    <property type="project" value="UniProtKB-KW"/>
</dbReference>
<dbReference type="GO" id="GO:0005509">
    <property type="term" value="F:calcium ion binding"/>
    <property type="evidence" value="ECO:0007669"/>
    <property type="project" value="TreeGrafter"/>
</dbReference>
<evidence type="ECO:0000256" key="6">
    <source>
        <dbReference type="ARBA" id="ARBA00022692"/>
    </source>
</evidence>
<dbReference type="GO" id="GO:0005544">
    <property type="term" value="F:calcium-dependent phospholipid binding"/>
    <property type="evidence" value="ECO:0007669"/>
    <property type="project" value="TreeGrafter"/>
</dbReference>
<dbReference type="Pfam" id="PF17047">
    <property type="entry name" value="SMP_LBD"/>
    <property type="match status" value="1"/>
</dbReference>
<keyword evidence="11 16" id="KW-1133">Transmembrane helix</keyword>
<protein>
    <recommendedName>
        <fullName evidence="21">Extended synaptotagmin-like protein 2b</fullName>
    </recommendedName>
</protein>
<evidence type="ECO:0000256" key="11">
    <source>
        <dbReference type="ARBA" id="ARBA00022989"/>
    </source>
</evidence>
<dbReference type="Pfam" id="PF00168">
    <property type="entry name" value="C2"/>
    <property type="match status" value="3"/>
</dbReference>
<evidence type="ECO:0000256" key="2">
    <source>
        <dbReference type="ARBA" id="ARBA00004477"/>
    </source>
</evidence>
<dbReference type="InterPro" id="IPR037749">
    <property type="entry name" value="Ext_Synaptotagmin_C2B"/>
</dbReference>
<feature type="domain" description="C2" evidence="17">
    <location>
        <begin position="464"/>
        <end position="587"/>
    </location>
</feature>
<evidence type="ECO:0000256" key="16">
    <source>
        <dbReference type="SAM" id="Phobius"/>
    </source>
</evidence>
<dbReference type="PROSITE" id="PS50004">
    <property type="entry name" value="C2"/>
    <property type="match status" value="3"/>
</dbReference>
<feature type="domain" description="C2" evidence="17">
    <location>
        <begin position="723"/>
        <end position="845"/>
    </location>
</feature>
<evidence type="ECO:0000256" key="13">
    <source>
        <dbReference type="ARBA" id="ARBA00023121"/>
    </source>
</evidence>
<feature type="compositionally biased region" description="Basic and acidic residues" evidence="15">
    <location>
        <begin position="680"/>
        <end position="689"/>
    </location>
</feature>
<dbReference type="Proteomes" id="UP001239994">
    <property type="component" value="Unassembled WGS sequence"/>
</dbReference>
<keyword evidence="14 16" id="KW-0472">Membrane</keyword>
<keyword evidence="13" id="KW-0446">Lipid-binding</keyword>
<evidence type="ECO:0000256" key="12">
    <source>
        <dbReference type="ARBA" id="ARBA00023055"/>
    </source>
</evidence>
<dbReference type="InterPro" id="IPR000008">
    <property type="entry name" value="C2_dom"/>
</dbReference>
<evidence type="ECO:0000259" key="18">
    <source>
        <dbReference type="PROSITE" id="PS51847"/>
    </source>
</evidence>
<dbReference type="GO" id="GO:0035091">
    <property type="term" value="F:phosphatidylinositol binding"/>
    <property type="evidence" value="ECO:0007669"/>
    <property type="project" value="TreeGrafter"/>
</dbReference>
<feature type="compositionally biased region" description="Low complexity" evidence="15">
    <location>
        <begin position="644"/>
        <end position="653"/>
    </location>
</feature>
<dbReference type="GO" id="GO:0005886">
    <property type="term" value="C:plasma membrane"/>
    <property type="evidence" value="ECO:0007669"/>
    <property type="project" value="UniProtKB-SubCell"/>
</dbReference>
<dbReference type="EMBL" id="JAROKS010000014">
    <property type="protein sequence ID" value="KAK1797438.1"/>
    <property type="molecule type" value="Genomic_DNA"/>
</dbReference>
<evidence type="ECO:0008006" key="21">
    <source>
        <dbReference type="Google" id="ProtNLM"/>
    </source>
</evidence>
<evidence type="ECO:0000256" key="3">
    <source>
        <dbReference type="ARBA" id="ARBA00005867"/>
    </source>
</evidence>
<feature type="transmembrane region" description="Helical" evidence="16">
    <location>
        <begin position="54"/>
        <end position="77"/>
    </location>
</feature>
<comment type="subcellular location">
    <subcellularLocation>
        <location evidence="1">Cell membrane</location>
        <topology evidence="1">Peripheral membrane protein</topology>
    </subcellularLocation>
    <subcellularLocation>
        <location evidence="2">Endoplasmic reticulum membrane</location>
        <topology evidence="2">Multi-pass membrane protein</topology>
    </subcellularLocation>
</comment>
<proteinExistence type="inferred from homology"/>
<keyword evidence="8" id="KW-0677">Repeat</keyword>
<evidence type="ECO:0000256" key="7">
    <source>
        <dbReference type="ARBA" id="ARBA00022723"/>
    </source>
</evidence>
<dbReference type="GO" id="GO:0005789">
    <property type="term" value="C:endoplasmic reticulum membrane"/>
    <property type="evidence" value="ECO:0007669"/>
    <property type="project" value="UniProtKB-SubCell"/>
</dbReference>
<name>A0AAD8ZG48_9TELE</name>
<keyword evidence="10" id="KW-0106">Calcium</keyword>
<dbReference type="GO" id="GO:0031210">
    <property type="term" value="F:phosphatidylcholine binding"/>
    <property type="evidence" value="ECO:0007669"/>
    <property type="project" value="TreeGrafter"/>
</dbReference>
<dbReference type="SMART" id="SM00239">
    <property type="entry name" value="C2"/>
    <property type="match status" value="3"/>
</dbReference>
<feature type="region of interest" description="Disordered" evidence="15">
    <location>
        <begin position="615"/>
        <end position="698"/>
    </location>
</feature>
<dbReference type="InterPro" id="IPR051634">
    <property type="entry name" value="Extended_Synaptotagmin"/>
</dbReference>
<evidence type="ECO:0000256" key="10">
    <source>
        <dbReference type="ARBA" id="ARBA00022837"/>
    </source>
</evidence>
<feature type="compositionally biased region" description="Low complexity" evidence="15">
    <location>
        <begin position="9"/>
        <end position="27"/>
    </location>
</feature>
<dbReference type="GO" id="GO:0008429">
    <property type="term" value="F:phosphatidylethanolamine binding"/>
    <property type="evidence" value="ECO:0007669"/>
    <property type="project" value="TreeGrafter"/>
</dbReference>
<dbReference type="FunFam" id="2.60.40.150:FF:000025">
    <property type="entry name" value="Extended synaptotagmin 2"/>
    <property type="match status" value="1"/>
</dbReference>
<dbReference type="CDD" id="cd04050">
    <property type="entry name" value="C2B_Synaptotagmin-like"/>
    <property type="match status" value="1"/>
</dbReference>
<comment type="caution">
    <text evidence="19">The sequence shown here is derived from an EMBL/GenBank/DDBJ whole genome shotgun (WGS) entry which is preliminary data.</text>
</comment>
<evidence type="ECO:0000256" key="15">
    <source>
        <dbReference type="SAM" id="MobiDB-lite"/>
    </source>
</evidence>
<organism evidence="19 20">
    <name type="scientific">Electrophorus voltai</name>
    <dbReference type="NCBI Taxonomy" id="2609070"/>
    <lineage>
        <taxon>Eukaryota</taxon>
        <taxon>Metazoa</taxon>
        <taxon>Chordata</taxon>
        <taxon>Craniata</taxon>
        <taxon>Vertebrata</taxon>
        <taxon>Euteleostomi</taxon>
        <taxon>Actinopterygii</taxon>
        <taxon>Neopterygii</taxon>
        <taxon>Teleostei</taxon>
        <taxon>Ostariophysi</taxon>
        <taxon>Gymnotiformes</taxon>
        <taxon>Gymnotoidei</taxon>
        <taxon>Gymnotidae</taxon>
        <taxon>Electrophorus</taxon>
    </lineage>
</organism>
<reference evidence="19" key="1">
    <citation type="submission" date="2023-03" db="EMBL/GenBank/DDBJ databases">
        <title>Electrophorus voltai genome.</title>
        <authorList>
            <person name="Bian C."/>
        </authorList>
    </citation>
    <scope>NUCLEOTIDE SEQUENCE</scope>
    <source>
        <strain evidence="19">CB-2022</strain>
        <tissue evidence="19">Muscle</tissue>
    </source>
</reference>
<feature type="domain" description="SMP-LTD" evidence="18">
    <location>
        <begin position="119"/>
        <end position="323"/>
    </location>
</feature>
<dbReference type="GO" id="GO:0061817">
    <property type="term" value="P:endoplasmic reticulum-plasma membrane tethering"/>
    <property type="evidence" value="ECO:0007669"/>
    <property type="project" value="InterPro"/>
</dbReference>
<gene>
    <name evidence="19" type="ORF">P4O66_008800</name>
</gene>
<feature type="compositionally biased region" description="Polar residues" evidence="15">
    <location>
        <begin position="615"/>
        <end position="625"/>
    </location>
</feature>
<dbReference type="CDD" id="cd08391">
    <property type="entry name" value="C2A_C2C_Synaptotagmin_like"/>
    <property type="match status" value="1"/>
</dbReference>
<feature type="region of interest" description="Disordered" evidence="15">
    <location>
        <begin position="1"/>
        <end position="27"/>
    </location>
</feature>
<feature type="domain" description="C2" evidence="17">
    <location>
        <begin position="322"/>
        <end position="442"/>
    </location>
</feature>
<evidence type="ECO:0000256" key="9">
    <source>
        <dbReference type="ARBA" id="ARBA00022824"/>
    </source>
</evidence>
<dbReference type="PROSITE" id="PS51847">
    <property type="entry name" value="SMP"/>
    <property type="match status" value="1"/>
</dbReference>
<keyword evidence="7" id="KW-0479">Metal-binding</keyword>
<dbReference type="AlphaFoldDB" id="A0AAD8ZG48"/>
<dbReference type="CDD" id="cd04030">
    <property type="entry name" value="C2C_KIAA1228"/>
    <property type="match status" value="1"/>
</dbReference>
<evidence type="ECO:0000256" key="1">
    <source>
        <dbReference type="ARBA" id="ARBA00004202"/>
    </source>
</evidence>